<dbReference type="GO" id="GO:0007165">
    <property type="term" value="P:signal transduction"/>
    <property type="evidence" value="ECO:0007669"/>
    <property type="project" value="InterPro"/>
</dbReference>
<dbReference type="Pfam" id="PF00672">
    <property type="entry name" value="HAMP"/>
    <property type="match status" value="1"/>
</dbReference>
<name>A0A845HZT8_9BURK</name>
<evidence type="ECO:0000313" key="7">
    <source>
        <dbReference type="EMBL" id="MYN46489.1"/>
    </source>
</evidence>
<dbReference type="Gene3D" id="3.30.70.270">
    <property type="match status" value="1"/>
</dbReference>
<dbReference type="Pfam" id="PF00990">
    <property type="entry name" value="GGDEF"/>
    <property type="match status" value="1"/>
</dbReference>
<feature type="domain" description="GGDEF" evidence="6">
    <location>
        <begin position="445"/>
        <end position="578"/>
    </location>
</feature>
<dbReference type="GO" id="GO:0052621">
    <property type="term" value="F:diguanylate cyclase activity"/>
    <property type="evidence" value="ECO:0007669"/>
    <property type="project" value="UniProtKB-EC"/>
</dbReference>
<dbReference type="FunFam" id="3.30.70.270:FF:000001">
    <property type="entry name" value="Diguanylate cyclase domain protein"/>
    <property type="match status" value="1"/>
</dbReference>
<dbReference type="EMBL" id="WWCL01000003">
    <property type="protein sequence ID" value="MYN46489.1"/>
    <property type="molecule type" value="Genomic_DNA"/>
</dbReference>
<dbReference type="EC" id="2.7.7.65" evidence="1"/>
<dbReference type="SMART" id="SM00267">
    <property type="entry name" value="GGDEF"/>
    <property type="match status" value="1"/>
</dbReference>
<evidence type="ECO:0000313" key="8">
    <source>
        <dbReference type="Proteomes" id="UP000444316"/>
    </source>
</evidence>
<dbReference type="InterPro" id="IPR000160">
    <property type="entry name" value="GGDEF_dom"/>
</dbReference>
<keyword evidence="4" id="KW-0812">Transmembrane</keyword>
<evidence type="ECO:0000259" key="5">
    <source>
        <dbReference type="PROSITE" id="PS50885"/>
    </source>
</evidence>
<keyword evidence="8" id="KW-1185">Reference proteome</keyword>
<dbReference type="SUPFAM" id="SSF158472">
    <property type="entry name" value="HAMP domain-like"/>
    <property type="match status" value="1"/>
</dbReference>
<keyword evidence="4" id="KW-1133">Transmembrane helix</keyword>
<keyword evidence="4" id="KW-0472">Membrane</keyword>
<feature type="coiled-coil region" evidence="3">
    <location>
        <begin position="78"/>
        <end position="130"/>
    </location>
</feature>
<organism evidence="7 8">
    <name type="scientific">Duganella fentianensis</name>
    <dbReference type="NCBI Taxonomy" id="2692177"/>
    <lineage>
        <taxon>Bacteria</taxon>
        <taxon>Pseudomonadati</taxon>
        <taxon>Pseudomonadota</taxon>
        <taxon>Betaproteobacteria</taxon>
        <taxon>Burkholderiales</taxon>
        <taxon>Oxalobacteraceae</taxon>
        <taxon>Telluria group</taxon>
        <taxon>Duganella</taxon>
    </lineage>
</organism>
<evidence type="ECO:0000256" key="4">
    <source>
        <dbReference type="SAM" id="Phobius"/>
    </source>
</evidence>
<reference evidence="7" key="1">
    <citation type="submission" date="2019-12" db="EMBL/GenBank/DDBJ databases">
        <title>Novel species isolated from a subtropical stream in China.</title>
        <authorList>
            <person name="Lu H."/>
        </authorList>
    </citation>
    <scope>NUCLEOTIDE SEQUENCE [LARGE SCALE GENOMIC DNA]</scope>
    <source>
        <strain evidence="7">FT93W</strain>
    </source>
</reference>
<feature type="transmembrane region" description="Helical" evidence="4">
    <location>
        <begin position="323"/>
        <end position="344"/>
    </location>
</feature>
<accession>A0A845HZT8</accession>
<gene>
    <name evidence="7" type="ORF">GTP23_15690</name>
</gene>
<sequence>MRLTRLFTLISAILALLVCGVQGRSLWAEWRQYQAAEQGLQALQLVSASMRVAEKLSVERGPSNAVMGDGHPAAPAKQERLRTARNDTNAVLRQLQQQLSHGNTVPAHQLAGLELALREARRNVDQLAAQPPSSRTPAQLDAAVERMYALVPLALDAVTEATRASEQAYPRITRVLVKARLAVELREYAGRLGSTLTAPLATAQALGSAQQQRLQFLRGRLEQLRQLIKMANNDADQAVHIQAAVARMDSDYFEAGQRIISEVEQASSNGPRDSMARHYSMDTAQFAQRYVPTMTPILAVRDALLQEAEHQAQAEFARARHELSWAMLNGAAILLVLVTLLVIVRVRVVAPLLRATRAVVRLGNGDYTPPSRISRRRDEIGDMLRALATLRENSMERQRLEQERARLIEELKIRADTDYLTGILNRRAFATAGNLRLRGAREKDESLAVILFDIDHFKSVNDCYGHDAGDQVLIRIAEVVRSTLRDGEILARYGGEEFVVMPSFCGLEAARALAERLRVAIEQEPLTLSDGYILRVTASFGVAVAHGPHAALDDLFHSADLALYRAKSQGRNRVEAQL</sequence>
<dbReference type="Gene3D" id="6.10.340.10">
    <property type="match status" value="1"/>
</dbReference>
<dbReference type="InterPro" id="IPR003660">
    <property type="entry name" value="HAMP_dom"/>
</dbReference>
<evidence type="ECO:0000259" key="6">
    <source>
        <dbReference type="PROSITE" id="PS50887"/>
    </source>
</evidence>
<dbReference type="InterPro" id="IPR050469">
    <property type="entry name" value="Diguanylate_Cyclase"/>
</dbReference>
<keyword evidence="3" id="KW-0175">Coiled coil</keyword>
<dbReference type="Proteomes" id="UP000444316">
    <property type="component" value="Unassembled WGS sequence"/>
</dbReference>
<feature type="coiled-coil region" evidence="3">
    <location>
        <begin position="214"/>
        <end position="241"/>
    </location>
</feature>
<feature type="coiled-coil region" evidence="3">
    <location>
        <begin position="390"/>
        <end position="417"/>
    </location>
</feature>
<dbReference type="SUPFAM" id="SSF55073">
    <property type="entry name" value="Nucleotide cyclase"/>
    <property type="match status" value="1"/>
</dbReference>
<dbReference type="CDD" id="cd01949">
    <property type="entry name" value="GGDEF"/>
    <property type="match status" value="1"/>
</dbReference>
<evidence type="ECO:0000256" key="2">
    <source>
        <dbReference type="ARBA" id="ARBA00034247"/>
    </source>
</evidence>
<protein>
    <recommendedName>
        <fullName evidence="1">diguanylate cyclase</fullName>
        <ecNumber evidence="1">2.7.7.65</ecNumber>
    </recommendedName>
</protein>
<dbReference type="PANTHER" id="PTHR45138:SF9">
    <property type="entry name" value="DIGUANYLATE CYCLASE DGCM-RELATED"/>
    <property type="match status" value="1"/>
</dbReference>
<dbReference type="AlphaFoldDB" id="A0A845HZT8"/>
<evidence type="ECO:0000256" key="3">
    <source>
        <dbReference type="SAM" id="Coils"/>
    </source>
</evidence>
<dbReference type="SMART" id="SM00304">
    <property type="entry name" value="HAMP"/>
    <property type="match status" value="1"/>
</dbReference>
<comment type="caution">
    <text evidence="7">The sequence shown here is derived from an EMBL/GenBank/DDBJ whole genome shotgun (WGS) entry which is preliminary data.</text>
</comment>
<dbReference type="PROSITE" id="PS50885">
    <property type="entry name" value="HAMP"/>
    <property type="match status" value="1"/>
</dbReference>
<dbReference type="InterPro" id="IPR029787">
    <property type="entry name" value="Nucleotide_cyclase"/>
</dbReference>
<dbReference type="InterPro" id="IPR043128">
    <property type="entry name" value="Rev_trsase/Diguanyl_cyclase"/>
</dbReference>
<comment type="catalytic activity">
    <reaction evidence="2">
        <text>2 GTP = 3',3'-c-di-GMP + 2 diphosphate</text>
        <dbReference type="Rhea" id="RHEA:24898"/>
        <dbReference type="ChEBI" id="CHEBI:33019"/>
        <dbReference type="ChEBI" id="CHEBI:37565"/>
        <dbReference type="ChEBI" id="CHEBI:58805"/>
        <dbReference type="EC" id="2.7.7.65"/>
    </reaction>
</comment>
<dbReference type="PANTHER" id="PTHR45138">
    <property type="entry name" value="REGULATORY COMPONENTS OF SENSORY TRANSDUCTION SYSTEM"/>
    <property type="match status" value="1"/>
</dbReference>
<evidence type="ECO:0000256" key="1">
    <source>
        <dbReference type="ARBA" id="ARBA00012528"/>
    </source>
</evidence>
<dbReference type="RefSeq" id="WP_161035999.1">
    <property type="nucleotide sequence ID" value="NZ_WWCL01000003.1"/>
</dbReference>
<proteinExistence type="predicted"/>
<dbReference type="PROSITE" id="PS50887">
    <property type="entry name" value="GGDEF"/>
    <property type="match status" value="1"/>
</dbReference>
<feature type="domain" description="HAMP" evidence="5">
    <location>
        <begin position="346"/>
        <end position="399"/>
    </location>
</feature>
<dbReference type="NCBIfam" id="TIGR00254">
    <property type="entry name" value="GGDEF"/>
    <property type="match status" value="1"/>
</dbReference>
<dbReference type="GO" id="GO:0016020">
    <property type="term" value="C:membrane"/>
    <property type="evidence" value="ECO:0007669"/>
    <property type="project" value="InterPro"/>
</dbReference>